<dbReference type="OrthoDB" id="5484018at2"/>
<proteinExistence type="predicted"/>
<sequence length="448" mass="51170">MQKQSPIHQLIDLFQEAFVRLHLDIPPKICEKYAVFIYSCMDNGKRKFHTTEHVLNVCHDMAPLQILAGLFHDVVYYQVDKCFLPQFEDLVLQVVTVNEQGVHLKNDLSEDYLIDLCLDLFNFAPGQLLKPDAGLNEFLSAWVAVSYLKDFLKAKDLMTIVACIEATIPFRPKDDQGMNCFDHLELRIQHCFPKYQLSLALSDIEQMVRLAAGLANRDVENFADKDIGRFLDNTWALLPETNDMLWRPGVYYNQDYRVALSKMEGFLSCLDPQNIFHHYKGAPDEQYLVLLKQQAHHNLQTSEEYLQVKILAITIVEALAKVTGGDAPVSLFLGDGIIDGVEKAEDYLPPIELSDHLAYNDTIYRLLEYGRTSDTSFDIKNSPIGAFTYKLLGDKETKKSMDIARQMFLGSIAPETFLRLVNRDLVSHIAQACAILVTTRKKELVRWL</sequence>
<reference evidence="1 2" key="1">
    <citation type="submission" date="2007-01" db="EMBL/GenBank/DDBJ databases">
        <authorList>
            <person name="Haygood M."/>
            <person name="Podell S."/>
            <person name="Anderson C."/>
            <person name="Hopkinson B."/>
            <person name="Roe K."/>
            <person name="Barbeau K."/>
            <person name="Gaasterland T."/>
            <person name="Ferriera S."/>
            <person name="Johnson J."/>
            <person name="Kravitz S."/>
            <person name="Beeson K."/>
            <person name="Sutton G."/>
            <person name="Rogers Y.-H."/>
            <person name="Friedman R."/>
            <person name="Frazier M."/>
            <person name="Venter J.C."/>
        </authorList>
    </citation>
    <scope>NUCLEOTIDE SEQUENCE [LARGE SCALE GENOMIC DNA]</scope>
    <source>
        <strain evidence="1 2">ATCC 23134</strain>
    </source>
</reference>
<dbReference type="EMBL" id="AAWS01000001">
    <property type="protein sequence ID" value="EAY31921.1"/>
    <property type="molecule type" value="Genomic_DNA"/>
</dbReference>
<evidence type="ECO:0000313" key="1">
    <source>
        <dbReference type="EMBL" id="EAY31921.1"/>
    </source>
</evidence>
<gene>
    <name evidence="1" type="ORF">M23134_01950</name>
</gene>
<accession>A1ZCB9</accession>
<protein>
    <submittedName>
        <fullName evidence="1">Uncharacterized protein</fullName>
    </submittedName>
</protein>
<dbReference type="RefSeq" id="WP_002692743.1">
    <property type="nucleotide sequence ID" value="NZ_AAWS01000001.1"/>
</dbReference>
<name>A1ZCB9_MICM2</name>
<keyword evidence="2" id="KW-1185">Reference proteome</keyword>
<dbReference type="Proteomes" id="UP000004095">
    <property type="component" value="Unassembled WGS sequence"/>
</dbReference>
<comment type="caution">
    <text evidence="1">The sequence shown here is derived from an EMBL/GenBank/DDBJ whole genome shotgun (WGS) entry which is preliminary data.</text>
</comment>
<dbReference type="eggNOG" id="ENOG502Z7JN">
    <property type="taxonomic scope" value="Bacteria"/>
</dbReference>
<organism evidence="1 2">
    <name type="scientific">Microscilla marina ATCC 23134</name>
    <dbReference type="NCBI Taxonomy" id="313606"/>
    <lineage>
        <taxon>Bacteria</taxon>
        <taxon>Pseudomonadati</taxon>
        <taxon>Bacteroidota</taxon>
        <taxon>Cytophagia</taxon>
        <taxon>Cytophagales</taxon>
        <taxon>Microscillaceae</taxon>
        <taxon>Microscilla</taxon>
    </lineage>
</organism>
<dbReference type="AlphaFoldDB" id="A1ZCB9"/>
<evidence type="ECO:0000313" key="2">
    <source>
        <dbReference type="Proteomes" id="UP000004095"/>
    </source>
</evidence>